<dbReference type="SMART" id="SM00487">
    <property type="entry name" value="DEXDc"/>
    <property type="match status" value="1"/>
</dbReference>
<evidence type="ECO:0000313" key="6">
    <source>
        <dbReference type="Proteomes" id="UP000604046"/>
    </source>
</evidence>
<dbReference type="PANTHER" id="PTHR14074">
    <property type="entry name" value="HELICASE WITH DEATH DOMAIN-RELATED"/>
    <property type="match status" value="1"/>
</dbReference>
<feature type="domain" description="Helicase C-terminal" evidence="4">
    <location>
        <begin position="276"/>
        <end position="442"/>
    </location>
</feature>
<organism evidence="5 6">
    <name type="scientific">Symbiodinium natans</name>
    <dbReference type="NCBI Taxonomy" id="878477"/>
    <lineage>
        <taxon>Eukaryota</taxon>
        <taxon>Sar</taxon>
        <taxon>Alveolata</taxon>
        <taxon>Dinophyceae</taxon>
        <taxon>Suessiales</taxon>
        <taxon>Symbiodiniaceae</taxon>
        <taxon>Symbiodinium</taxon>
    </lineage>
</organism>
<dbReference type="AlphaFoldDB" id="A0A812NGA3"/>
<keyword evidence="1" id="KW-0547">Nucleotide-binding</keyword>
<evidence type="ECO:0000256" key="1">
    <source>
        <dbReference type="ARBA" id="ARBA00022741"/>
    </source>
</evidence>
<dbReference type="InterPro" id="IPR051363">
    <property type="entry name" value="RLR_Helicase"/>
</dbReference>
<evidence type="ECO:0000259" key="4">
    <source>
        <dbReference type="PROSITE" id="PS51194"/>
    </source>
</evidence>
<dbReference type="Proteomes" id="UP000604046">
    <property type="component" value="Unassembled WGS sequence"/>
</dbReference>
<dbReference type="InterPro" id="IPR011545">
    <property type="entry name" value="DEAD/DEAH_box_helicase_dom"/>
</dbReference>
<evidence type="ECO:0000313" key="5">
    <source>
        <dbReference type="EMBL" id="CAE7305539.1"/>
    </source>
</evidence>
<evidence type="ECO:0000256" key="2">
    <source>
        <dbReference type="ARBA" id="ARBA00022840"/>
    </source>
</evidence>
<feature type="domain" description="Helicase ATP-binding" evidence="3">
    <location>
        <begin position="12"/>
        <end position="155"/>
    </location>
</feature>
<name>A0A812NGA3_9DINO</name>
<reference evidence="5" key="1">
    <citation type="submission" date="2021-02" db="EMBL/GenBank/DDBJ databases">
        <authorList>
            <person name="Dougan E. K."/>
            <person name="Rhodes N."/>
            <person name="Thang M."/>
            <person name="Chan C."/>
        </authorList>
    </citation>
    <scope>NUCLEOTIDE SEQUENCE</scope>
</reference>
<gene>
    <name evidence="5" type="primary">dcl1</name>
    <name evidence="5" type="ORF">SNAT2548_LOCUS16060</name>
</gene>
<sequence length="736" mass="82372">MFGLRSYQEALAMEVQRPGNHVVVLRTGAGKTRVAFHLMLEALRRHRGKLVYFLAPTVPLAKQQHMEFQREIEAKRLPWQTGVLAGGSKTNLGRCHVVFATPGSVLNQLCSPEAMKSMSLVVMDDACPGSGSLSASNVGTAEEVHHSTAKKRHGGHDYSKIATAYSEAAPSARLIKVAASPEFLAFMEAARCCHRELQTVQSALPPEDEMFLEVTSQMKQVDELSARVRSLGWGREPVLRDIQIPEVPERLKSSWEDLGRCSSQGLSPCFRSLLSVLRQHDAAEFRCIVFVETRKTARDMVRALEAVAASQGELGWLLPTCLVGHARRDDEEGTMTIAQQSKILADFRQGHFNVMVATSVAEEGIDIPCCNLVVRMEPPHTVISFIQARGRARYHDSRFVIMCCDAEEEARVSSVEARESEMQQQLRLGSSRTLQCTCYDMGVSPEGHPYHVARNCWNQEGPGALEPILAFDPRDGSRDREPEEASRVILEELEVDVDAWIRLVCKVPRAAKDLLFPTQATVQKTFSRGEDVLQTMLQMVQTPEHISKLPLMSVAASAVEKLGRRSPFPDSPQRQVWLSADNRRCFMFKVIAPLCALEHVRVARIDWTPEMDAKLMQCPQTNAWATDLTTIEAVRHEVIELLSSRPLKIQRLAQAASGFDARADYISKLNLHLQQSRRPHVEQARIADYRELLRSDKTFRYEVEVEGRVFRGDVQAKVMKARQSAAYAACVELGIL</sequence>
<dbReference type="Pfam" id="PF00271">
    <property type="entry name" value="Helicase_C"/>
    <property type="match status" value="1"/>
</dbReference>
<dbReference type="PROSITE" id="PS51194">
    <property type="entry name" value="HELICASE_CTER"/>
    <property type="match status" value="1"/>
</dbReference>
<dbReference type="GO" id="GO:0005524">
    <property type="term" value="F:ATP binding"/>
    <property type="evidence" value="ECO:0007669"/>
    <property type="project" value="UniProtKB-KW"/>
</dbReference>
<accession>A0A812NGA3</accession>
<comment type="caution">
    <text evidence="5">The sequence shown here is derived from an EMBL/GenBank/DDBJ whole genome shotgun (WGS) entry which is preliminary data.</text>
</comment>
<dbReference type="PROSITE" id="PS51192">
    <property type="entry name" value="HELICASE_ATP_BIND_1"/>
    <property type="match status" value="1"/>
</dbReference>
<evidence type="ECO:0000259" key="3">
    <source>
        <dbReference type="PROSITE" id="PS51192"/>
    </source>
</evidence>
<dbReference type="Gene3D" id="3.40.50.300">
    <property type="entry name" value="P-loop containing nucleotide triphosphate hydrolases"/>
    <property type="match status" value="2"/>
</dbReference>
<dbReference type="PANTHER" id="PTHR14074:SF16">
    <property type="entry name" value="ANTIVIRAL INNATE IMMUNE RESPONSE RECEPTOR RIG-I"/>
    <property type="match status" value="1"/>
</dbReference>
<dbReference type="GO" id="GO:0005737">
    <property type="term" value="C:cytoplasm"/>
    <property type="evidence" value="ECO:0007669"/>
    <property type="project" value="TreeGrafter"/>
</dbReference>
<dbReference type="InterPro" id="IPR001650">
    <property type="entry name" value="Helicase_C-like"/>
</dbReference>
<dbReference type="SMART" id="SM00490">
    <property type="entry name" value="HELICc"/>
    <property type="match status" value="1"/>
</dbReference>
<dbReference type="EMBL" id="CAJNDS010002072">
    <property type="protein sequence ID" value="CAE7305539.1"/>
    <property type="molecule type" value="Genomic_DNA"/>
</dbReference>
<dbReference type="InterPro" id="IPR027417">
    <property type="entry name" value="P-loop_NTPase"/>
</dbReference>
<dbReference type="Pfam" id="PF00270">
    <property type="entry name" value="DEAD"/>
    <property type="match status" value="1"/>
</dbReference>
<protein>
    <submittedName>
        <fullName evidence="5">Dcl1 protein</fullName>
    </submittedName>
</protein>
<dbReference type="OrthoDB" id="6513042at2759"/>
<dbReference type="InterPro" id="IPR014001">
    <property type="entry name" value="Helicase_ATP-bd"/>
</dbReference>
<dbReference type="SUPFAM" id="SSF52540">
    <property type="entry name" value="P-loop containing nucleoside triphosphate hydrolases"/>
    <property type="match status" value="1"/>
</dbReference>
<keyword evidence="2" id="KW-0067">ATP-binding</keyword>
<dbReference type="GO" id="GO:0003676">
    <property type="term" value="F:nucleic acid binding"/>
    <property type="evidence" value="ECO:0007669"/>
    <property type="project" value="InterPro"/>
</dbReference>
<keyword evidence="6" id="KW-1185">Reference proteome</keyword>
<proteinExistence type="predicted"/>